<dbReference type="GO" id="GO:0022857">
    <property type="term" value="F:transmembrane transporter activity"/>
    <property type="evidence" value="ECO:0007669"/>
    <property type="project" value="InterPro"/>
</dbReference>
<feature type="transmembrane region" description="Helical" evidence="5">
    <location>
        <begin position="220"/>
        <end position="241"/>
    </location>
</feature>
<keyword evidence="3 5" id="KW-1133">Transmembrane helix</keyword>
<protein>
    <recommendedName>
        <fullName evidence="8">Solute carrier family 46 member 3</fullName>
    </recommendedName>
</protein>
<feature type="transmembrane region" description="Helical" evidence="5">
    <location>
        <begin position="167"/>
        <end position="185"/>
    </location>
</feature>
<evidence type="ECO:0000256" key="1">
    <source>
        <dbReference type="ARBA" id="ARBA00004141"/>
    </source>
</evidence>
<dbReference type="PANTHER" id="PTHR23507">
    <property type="entry name" value="ZGC:174356"/>
    <property type="match status" value="1"/>
</dbReference>
<proteinExistence type="predicted"/>
<reference evidence="6" key="1">
    <citation type="journal article" date="2023" name="G3 (Bethesda)">
        <title>Whole genome assemblies of Zophobas morio and Tenebrio molitor.</title>
        <authorList>
            <person name="Kaur S."/>
            <person name="Stinson S.A."/>
            <person name="diCenzo G.C."/>
        </authorList>
    </citation>
    <scope>NUCLEOTIDE SEQUENCE</scope>
    <source>
        <strain evidence="6">QUZm001</strain>
    </source>
</reference>
<name>A0AA38M978_9CUCU</name>
<feature type="transmembrane region" description="Helical" evidence="5">
    <location>
        <begin position="124"/>
        <end position="147"/>
    </location>
</feature>
<evidence type="ECO:0000256" key="5">
    <source>
        <dbReference type="SAM" id="Phobius"/>
    </source>
</evidence>
<evidence type="ECO:0000313" key="6">
    <source>
        <dbReference type="EMBL" id="KAJ3647963.1"/>
    </source>
</evidence>
<dbReference type="EMBL" id="JALNTZ010000006">
    <property type="protein sequence ID" value="KAJ3647963.1"/>
    <property type="molecule type" value="Genomic_DNA"/>
</dbReference>
<feature type="transmembrane region" description="Helical" evidence="5">
    <location>
        <begin position="351"/>
        <end position="371"/>
    </location>
</feature>
<feature type="transmembrane region" description="Helical" evidence="5">
    <location>
        <begin position="284"/>
        <end position="308"/>
    </location>
</feature>
<feature type="transmembrane region" description="Helical" evidence="5">
    <location>
        <begin position="197"/>
        <end position="214"/>
    </location>
</feature>
<feature type="transmembrane region" description="Helical" evidence="5">
    <location>
        <begin position="444"/>
        <end position="463"/>
    </location>
</feature>
<dbReference type="Pfam" id="PF07690">
    <property type="entry name" value="MFS_1"/>
    <property type="match status" value="1"/>
</dbReference>
<evidence type="ECO:0000313" key="7">
    <source>
        <dbReference type="Proteomes" id="UP001168821"/>
    </source>
</evidence>
<dbReference type="Gene3D" id="1.20.1250.20">
    <property type="entry name" value="MFS general substrate transporter like domains"/>
    <property type="match status" value="2"/>
</dbReference>
<accession>A0AA38M978</accession>
<dbReference type="PANTHER" id="PTHR23507:SF1">
    <property type="entry name" value="FI18259P1-RELATED"/>
    <property type="match status" value="1"/>
</dbReference>
<dbReference type="Proteomes" id="UP001168821">
    <property type="component" value="Unassembled WGS sequence"/>
</dbReference>
<feature type="transmembrane region" description="Helical" evidence="5">
    <location>
        <begin position="410"/>
        <end position="432"/>
    </location>
</feature>
<organism evidence="6 7">
    <name type="scientific">Zophobas morio</name>
    <dbReference type="NCBI Taxonomy" id="2755281"/>
    <lineage>
        <taxon>Eukaryota</taxon>
        <taxon>Metazoa</taxon>
        <taxon>Ecdysozoa</taxon>
        <taxon>Arthropoda</taxon>
        <taxon>Hexapoda</taxon>
        <taxon>Insecta</taxon>
        <taxon>Pterygota</taxon>
        <taxon>Neoptera</taxon>
        <taxon>Endopterygota</taxon>
        <taxon>Coleoptera</taxon>
        <taxon>Polyphaga</taxon>
        <taxon>Cucujiformia</taxon>
        <taxon>Tenebrionidae</taxon>
        <taxon>Zophobas</taxon>
    </lineage>
</organism>
<gene>
    <name evidence="6" type="ORF">Zmor_019805</name>
</gene>
<dbReference type="SUPFAM" id="SSF103473">
    <property type="entry name" value="MFS general substrate transporter"/>
    <property type="match status" value="1"/>
</dbReference>
<dbReference type="GO" id="GO:0016020">
    <property type="term" value="C:membrane"/>
    <property type="evidence" value="ECO:0007669"/>
    <property type="project" value="UniProtKB-SubCell"/>
</dbReference>
<evidence type="ECO:0008006" key="8">
    <source>
        <dbReference type="Google" id="ProtNLM"/>
    </source>
</evidence>
<comment type="caution">
    <text evidence="6">The sequence shown here is derived from an EMBL/GenBank/DDBJ whole genome shotgun (WGS) entry which is preliminary data.</text>
</comment>
<feature type="transmembrane region" description="Helical" evidence="5">
    <location>
        <begin position="377"/>
        <end position="398"/>
    </location>
</feature>
<keyword evidence="2 5" id="KW-0812">Transmembrane</keyword>
<dbReference type="AlphaFoldDB" id="A0AA38M978"/>
<dbReference type="InterPro" id="IPR036259">
    <property type="entry name" value="MFS_trans_sf"/>
</dbReference>
<keyword evidence="7" id="KW-1185">Reference proteome</keyword>
<evidence type="ECO:0000256" key="3">
    <source>
        <dbReference type="ARBA" id="ARBA00022989"/>
    </source>
</evidence>
<keyword evidence="4 5" id="KW-0472">Membrane</keyword>
<feature type="transmembrane region" description="Helical" evidence="5">
    <location>
        <begin position="320"/>
        <end position="342"/>
    </location>
</feature>
<comment type="subcellular location">
    <subcellularLocation>
        <location evidence="1">Membrane</location>
        <topology evidence="1">Multi-pass membrane protein</topology>
    </subcellularLocation>
</comment>
<dbReference type="InterPro" id="IPR011701">
    <property type="entry name" value="MFS"/>
</dbReference>
<evidence type="ECO:0000256" key="2">
    <source>
        <dbReference type="ARBA" id="ARBA00022692"/>
    </source>
</evidence>
<evidence type="ECO:0000256" key="4">
    <source>
        <dbReference type="ARBA" id="ARBA00023136"/>
    </source>
</evidence>
<sequence length="483" mass="54479">MDSESKKVRRYCQEWVAKIRTVLSNITVEPILMCFVLPCIMANLATQNLNMDKACRVNLKLDDGTCDAMVLRDTERYNQSDEVAVQKLVATMNAWKNVIQSFVPSLLLMFLGSWSDRHRRRKPCFLGPIIGEMVTCMGLLFCTFFYYELPVEYNVFFEAVPPSLTGGWFAMFMAIFSYIGGITSVQTRTLRIGAVNIFVNISFTVGNALSGILYKHIGFYGIFSLALLFYLIGFCYGVFVVKEIPSEGTTTGTNFLKDFFNVKHVAETFRVAFKKGKRNRKARICTMMVLCMVIVGPMHGEVSVLYLFVRYRFGWNEVDYSIYSTFYVITHMLGTLFSLILFSKILKIDDAALGFLSSASRIVASVVYAFAPNAWVFYAGALIEILNGTTFIAMRSIISKLVPPDELGKINSLFGLSEALVPIVYGPLYSIVYKHTISSLPGTFFLVGGALTVPSLFIFCWLYNEHKRDREEDAISDCNKTNL</sequence>